<organism evidence="4 5">
    <name type="scientific">Saezia sanguinis</name>
    <dbReference type="NCBI Taxonomy" id="1965230"/>
    <lineage>
        <taxon>Bacteria</taxon>
        <taxon>Pseudomonadati</taxon>
        <taxon>Pseudomonadota</taxon>
        <taxon>Betaproteobacteria</taxon>
        <taxon>Burkholderiales</taxon>
        <taxon>Saeziaceae</taxon>
        <taxon>Saezia</taxon>
    </lineage>
</organism>
<proteinExistence type="predicted"/>
<dbReference type="InterPro" id="IPR030930">
    <property type="entry name" value="AIDA"/>
</dbReference>
<dbReference type="Pfam" id="PF12951">
    <property type="entry name" value="PATR"/>
    <property type="match status" value="1"/>
</dbReference>
<reference evidence="4 5" key="1">
    <citation type="submission" date="2018-01" db="EMBL/GenBank/DDBJ databases">
        <title>Saezia sanguinis gen. nov., sp. nov., in the order Burkholderiales isolated from human blood.</title>
        <authorList>
            <person name="Medina-Pascual M.J."/>
            <person name="Valdezate S."/>
            <person name="Monzon S."/>
            <person name="Cuesta I."/>
            <person name="Carrasco G."/>
            <person name="Villalon P."/>
            <person name="Saez-Nieto J.A."/>
        </authorList>
    </citation>
    <scope>NUCLEOTIDE SEQUENCE [LARGE SCALE GENOMIC DNA]</scope>
    <source>
        <strain evidence="4 5">CNM695-12</strain>
    </source>
</reference>
<dbReference type="NCBIfam" id="TIGR02601">
    <property type="entry name" value="autotrns_rpt"/>
    <property type="match status" value="1"/>
</dbReference>
<dbReference type="OrthoDB" id="5760545at2"/>
<evidence type="ECO:0000313" key="4">
    <source>
        <dbReference type="EMBL" id="RUS67343.1"/>
    </source>
</evidence>
<dbReference type="PROSITE" id="PS51208">
    <property type="entry name" value="AUTOTRANSPORTER"/>
    <property type="match status" value="1"/>
</dbReference>
<dbReference type="SMART" id="SM00869">
    <property type="entry name" value="Autotransporter"/>
    <property type="match status" value="1"/>
</dbReference>
<comment type="caution">
    <text evidence="4">The sequence shown here is derived from an EMBL/GenBank/DDBJ whole genome shotgun (WGS) entry which is preliminary data.</text>
</comment>
<dbReference type="NCBIfam" id="TIGR01414">
    <property type="entry name" value="autotrans_barl"/>
    <property type="match status" value="1"/>
</dbReference>
<dbReference type="Gene3D" id="2.160.20.20">
    <property type="match status" value="2"/>
</dbReference>
<dbReference type="EMBL" id="PQSP01000002">
    <property type="protein sequence ID" value="RUS67343.1"/>
    <property type="molecule type" value="Genomic_DNA"/>
</dbReference>
<keyword evidence="5" id="KW-1185">Reference proteome</keyword>
<dbReference type="InterPro" id="IPR006315">
    <property type="entry name" value="OM_autotransptr_brl_dom"/>
</dbReference>
<dbReference type="InterPro" id="IPR024973">
    <property type="entry name" value="ESPR"/>
</dbReference>
<dbReference type="Proteomes" id="UP000286947">
    <property type="component" value="Unassembled WGS sequence"/>
</dbReference>
<gene>
    <name evidence="4" type="primary">aidA-I_2</name>
    <name evidence="4" type="ORF">CUZ56_01288</name>
</gene>
<dbReference type="InterPro" id="IPR036709">
    <property type="entry name" value="Autotransporte_beta_dom_sf"/>
</dbReference>
<dbReference type="Pfam" id="PF16168">
    <property type="entry name" value="AIDA"/>
    <property type="match status" value="3"/>
</dbReference>
<dbReference type="InterPro" id="IPR013425">
    <property type="entry name" value="Autotrns_rpt"/>
</dbReference>
<evidence type="ECO:0000256" key="1">
    <source>
        <dbReference type="ARBA" id="ARBA00022729"/>
    </source>
</evidence>
<dbReference type="GO" id="GO:0019867">
    <property type="term" value="C:outer membrane"/>
    <property type="evidence" value="ECO:0007669"/>
    <property type="project" value="InterPro"/>
</dbReference>
<accession>A0A433SF27</accession>
<dbReference type="Gene3D" id="2.40.128.130">
    <property type="entry name" value="Autotransporter beta-domain"/>
    <property type="match status" value="1"/>
</dbReference>
<dbReference type="RefSeq" id="WP_126979301.1">
    <property type="nucleotide sequence ID" value="NZ_PQSP01000002.1"/>
</dbReference>
<dbReference type="AlphaFoldDB" id="A0A433SF27"/>
<dbReference type="NCBIfam" id="TIGR04415">
    <property type="entry name" value="O_hepto_targRPT"/>
    <property type="match status" value="17"/>
</dbReference>
<sequence>MGHKNNLNRSYRIVWSESRQTWVAASELAKGHSRASCTSVKQLVLAVVAGTILAGQLTQPVLAQSFTPVVSGTVSGETITSGTQSVISGGVANGGAINIGGVQNVSNGGSTNNIAVNSGGRQNVYAGGVTSSIAVNTGGQQRVSGGTAEGTTLSGVFNSSDSGFQYVYAGGVANNTIINSGGDQRLYSGATANSSVLNSGGIQRVSSGGTAVGTVFNGGGQYVYDGAVVSGAHVVSGGQTVSAGGAAVGTILETNGRQNVWAGGIVSDTVFNGGWQYLYNGATVSGANIVSGGQTINSGGTAVSSILTSGAIQYISAGGNAVDTVFSGGRQYLYGAVVSGAQIDDGTQIVSAGGSAVGTTLGSSGRQNVFAGGSAIGTVFDGGGQYIYDGAVVSGAQIANGEQRVNSGGSAADTRLNGGTQYVYDGGLASNAVIEDGGRQIISSGGQATSAIVNNNGRQYVSAGAVATGTIVNSGARQDIYSTGVALDTTVNAGGVQRVSAGGSAVDTVIDAGGIQTISSGGFATDTDIAAGGLQNISSGGSADNTIIHSAGVQRVYSGAVAVDTTIDNSGAQYVYGGGVAVNTTVNTGGILNISDGGILEGFTLVVGDAQLNASTTFVNNGVLTLNQTADNTLAATISGAGSLVKDGNNTLILTGVNSYTGGTTVVGGSLYIGDIAGSPARLASDVNVQNGAILGGHGQIAGHVTVDSGGTLSPGTGAVGTLTTGQVTLKGGSILDVDAHPDHNVGRVVADSALGGGNGTVTIEPGAALQIWGGAGTWAEEFSYVIVDSDQGVSGQFSTVDSNLAFLTSLVDYSNPDQVRLTLVRNNTSFPSVGGSENQQNTGAGIEGLGENNPIYETIVSMDAWQARNAFDSLSGEIHASVKSALLINSRYPRLAITQHLSDASGLLAPETDINKNLWVNVWAHDGHVKADGNASKLDNRGLGVLIGSDLYTSADETTVFGVAAGYEHTKLSTDRLRHSDADINAIHLLAYGRTSVGLIDLKGGIGYSWLDIDTERNIAIGNLASKNQGNYNGGLLQAFIQGSHTFNLTPNLNLTPYINVAAQRITTDSFTETGGLTILHSSRHSDNLLTTTIGVKSEWQVEDRMSLYGDLGWQYNVGSIAPKVHMNFVGGKEYTIRGVEINRNAAVVGVGANFQLQPNMTLSIGYDGEFGRQVRDHAARIMWEFKF</sequence>
<dbReference type="Pfam" id="PF03797">
    <property type="entry name" value="Autotransporter"/>
    <property type="match status" value="1"/>
</dbReference>
<keyword evidence="1" id="KW-0732">Signal</keyword>
<name>A0A433SF27_9BURK</name>
<evidence type="ECO:0000313" key="5">
    <source>
        <dbReference type="Proteomes" id="UP000286947"/>
    </source>
</evidence>
<dbReference type="InterPro" id="IPR005546">
    <property type="entry name" value="Autotransporte_beta"/>
</dbReference>
<evidence type="ECO:0000259" key="3">
    <source>
        <dbReference type="PROSITE" id="PS51208"/>
    </source>
</evidence>
<dbReference type="InterPro" id="IPR011050">
    <property type="entry name" value="Pectin_lyase_fold/virulence"/>
</dbReference>
<dbReference type="InterPro" id="IPR012332">
    <property type="entry name" value="Autotransporter_pectin_lyase_C"/>
</dbReference>
<feature type="domain" description="Autotransporter" evidence="3">
    <location>
        <begin position="912"/>
        <end position="1189"/>
    </location>
</feature>
<keyword evidence="2" id="KW-0843">Virulence</keyword>
<evidence type="ECO:0000256" key="2">
    <source>
        <dbReference type="ARBA" id="ARBA00023026"/>
    </source>
</evidence>
<protein>
    <submittedName>
        <fullName evidence="4">AIDA-I autotransporter</fullName>
    </submittedName>
</protein>
<dbReference type="Pfam" id="PF13018">
    <property type="entry name" value="ESPR"/>
    <property type="match status" value="1"/>
</dbReference>
<dbReference type="SUPFAM" id="SSF51126">
    <property type="entry name" value="Pectin lyase-like"/>
    <property type="match status" value="1"/>
</dbReference>
<dbReference type="SUPFAM" id="SSF103515">
    <property type="entry name" value="Autotransporter"/>
    <property type="match status" value="1"/>
</dbReference>